<dbReference type="PANTHER" id="PTHR30221:SF1">
    <property type="entry name" value="SMALL-CONDUCTANCE MECHANOSENSITIVE CHANNEL"/>
    <property type="match status" value="1"/>
</dbReference>
<evidence type="ECO:0000256" key="1">
    <source>
        <dbReference type="ARBA" id="ARBA00004651"/>
    </source>
</evidence>
<protein>
    <recommendedName>
        <fullName evidence="7">Small-conductance mechanosensitive channel</fullName>
    </recommendedName>
</protein>
<keyword evidence="5 7" id="KW-1133">Transmembrane helix</keyword>
<evidence type="ECO:0000313" key="11">
    <source>
        <dbReference type="EMBL" id="GLQ92671.1"/>
    </source>
</evidence>
<feature type="transmembrane region" description="Helical" evidence="7">
    <location>
        <begin position="20"/>
        <end position="43"/>
    </location>
</feature>
<keyword evidence="4 7" id="KW-0812">Transmembrane</keyword>
<dbReference type="InterPro" id="IPR045275">
    <property type="entry name" value="MscS_archaea/bacteria_type"/>
</dbReference>
<comment type="function">
    <text evidence="7">Mechanosensitive channel that participates in the regulation of osmotic pressure changes within the cell, opening in response to stretch forces in the membrane lipid bilayer, without the need for other proteins. Contributes to normal resistance to hypoosmotic shock. Forms an ion channel of 1.0 nanosiemens conductance with a slight preference for anions.</text>
</comment>
<keyword evidence="7" id="KW-0813">Transport</keyword>
<dbReference type="InterPro" id="IPR011066">
    <property type="entry name" value="MscS_channel_C_sf"/>
</dbReference>
<evidence type="ECO:0000256" key="3">
    <source>
        <dbReference type="ARBA" id="ARBA00022475"/>
    </source>
</evidence>
<reference evidence="12" key="1">
    <citation type="journal article" date="2019" name="Int. J. Syst. Evol. Microbiol.">
        <title>The Global Catalogue of Microorganisms (GCM) 10K type strain sequencing project: providing services to taxonomists for standard genome sequencing and annotation.</title>
        <authorList>
            <consortium name="The Broad Institute Genomics Platform"/>
            <consortium name="The Broad Institute Genome Sequencing Center for Infectious Disease"/>
            <person name="Wu L."/>
            <person name="Ma J."/>
        </authorList>
    </citation>
    <scope>NUCLEOTIDE SEQUENCE [LARGE SCALE GENOMIC DNA]</scope>
    <source>
        <strain evidence="12">NBRC 111980</strain>
    </source>
</reference>
<dbReference type="Pfam" id="PF00924">
    <property type="entry name" value="MS_channel_2nd"/>
    <property type="match status" value="1"/>
</dbReference>
<keyword evidence="7" id="KW-0997">Cell inner membrane</keyword>
<comment type="subcellular location">
    <subcellularLocation>
        <location evidence="7">Cell inner membrane</location>
        <topology evidence="7">Multi-pass membrane protein</topology>
    </subcellularLocation>
    <subcellularLocation>
        <location evidence="1">Cell membrane</location>
        <topology evidence="1">Multi-pass membrane protein</topology>
    </subcellularLocation>
</comment>
<dbReference type="EMBL" id="BSOB01000010">
    <property type="protein sequence ID" value="GLQ92671.1"/>
    <property type="molecule type" value="Genomic_DNA"/>
</dbReference>
<evidence type="ECO:0000259" key="8">
    <source>
        <dbReference type="Pfam" id="PF00924"/>
    </source>
</evidence>
<comment type="similarity">
    <text evidence="2 7">Belongs to the MscS (TC 1.A.23) family.</text>
</comment>
<dbReference type="SUPFAM" id="SSF82861">
    <property type="entry name" value="Mechanosensitive channel protein MscS (YggB), transmembrane region"/>
    <property type="match status" value="1"/>
</dbReference>
<dbReference type="InterPro" id="IPR049142">
    <property type="entry name" value="MS_channel_1st"/>
</dbReference>
<dbReference type="InterPro" id="IPR011014">
    <property type="entry name" value="MscS_channel_TM-2"/>
</dbReference>
<evidence type="ECO:0000256" key="4">
    <source>
        <dbReference type="ARBA" id="ARBA00022692"/>
    </source>
</evidence>
<dbReference type="SUPFAM" id="SSF82689">
    <property type="entry name" value="Mechanosensitive channel protein MscS (YggB), C-terminal domain"/>
    <property type="match status" value="1"/>
</dbReference>
<evidence type="ECO:0000256" key="5">
    <source>
        <dbReference type="ARBA" id="ARBA00022989"/>
    </source>
</evidence>
<dbReference type="InterPro" id="IPR008910">
    <property type="entry name" value="MSC_TM_helix"/>
</dbReference>
<dbReference type="InterPro" id="IPR010920">
    <property type="entry name" value="LSM_dom_sf"/>
</dbReference>
<keyword evidence="7" id="KW-0406">Ion transport</keyword>
<feature type="domain" description="Mechanosensitive ion channel transmembrane helices 2/3" evidence="10">
    <location>
        <begin position="65"/>
        <end position="105"/>
    </location>
</feature>
<organism evidence="11 12">
    <name type="scientific">Dyella acidisoli</name>
    <dbReference type="NCBI Taxonomy" id="1867834"/>
    <lineage>
        <taxon>Bacteria</taxon>
        <taxon>Pseudomonadati</taxon>
        <taxon>Pseudomonadota</taxon>
        <taxon>Gammaproteobacteria</taxon>
        <taxon>Lysobacterales</taxon>
        <taxon>Rhodanobacteraceae</taxon>
        <taxon>Dyella</taxon>
    </lineage>
</organism>
<evidence type="ECO:0000259" key="10">
    <source>
        <dbReference type="Pfam" id="PF21088"/>
    </source>
</evidence>
<dbReference type="Gene3D" id="2.30.30.60">
    <property type="match status" value="1"/>
</dbReference>
<feature type="domain" description="Mechanosensitive ion channel MscS C-terminal" evidence="9">
    <location>
        <begin position="180"/>
        <end position="261"/>
    </location>
</feature>
<sequence length="279" mass="30290">MFEHLLSLTRDDLRTFFINHAPSLIGALLVLLIGSWLAARLANFVQRAMHRASMDPTLSGFLRNLLYGVLIAVLIVIALQTAGVPSAPLLAALGAGGLAIGLALQGSLSNLAWGVLLIVFRPFKVGDFISAGGVDGTVQGINLMHTQLIFADNREAFVPNAKIGADAIVNFSRRGTRRFELRVGISYDDDIGTAIAVVRRLFAADPRILKDPAPTVWTDSLGDSAVYLLLRGHAAVDDFWPAQTDLLRAVKENFQAEGIHMPYPHREVRVVMESAKTDK</sequence>
<evidence type="ECO:0000259" key="9">
    <source>
        <dbReference type="Pfam" id="PF21082"/>
    </source>
</evidence>
<dbReference type="Pfam" id="PF05552">
    <property type="entry name" value="MS_channel_1st_1"/>
    <property type="match status" value="1"/>
</dbReference>
<accession>A0ABQ5XN79</accession>
<gene>
    <name evidence="11" type="primary">mscS</name>
    <name evidence="11" type="ORF">GCM10007901_16220</name>
</gene>
<dbReference type="SUPFAM" id="SSF50182">
    <property type="entry name" value="Sm-like ribonucleoproteins"/>
    <property type="match status" value="1"/>
</dbReference>
<dbReference type="InterPro" id="IPR006685">
    <property type="entry name" value="MscS_channel_2nd"/>
</dbReference>
<keyword evidence="3" id="KW-1003">Cell membrane</keyword>
<evidence type="ECO:0000256" key="7">
    <source>
        <dbReference type="RuleBase" id="RU369025"/>
    </source>
</evidence>
<feature type="transmembrane region" description="Helical" evidence="7">
    <location>
        <begin position="89"/>
        <end position="120"/>
    </location>
</feature>
<keyword evidence="6 7" id="KW-0472">Membrane</keyword>
<keyword evidence="12" id="KW-1185">Reference proteome</keyword>
<comment type="subunit">
    <text evidence="7">Homoheptamer.</text>
</comment>
<name>A0ABQ5XN79_9GAMM</name>
<dbReference type="Proteomes" id="UP001156670">
    <property type="component" value="Unassembled WGS sequence"/>
</dbReference>
<evidence type="ECO:0000313" key="12">
    <source>
        <dbReference type="Proteomes" id="UP001156670"/>
    </source>
</evidence>
<feature type="domain" description="Mechanosensitive ion channel MscS" evidence="8">
    <location>
        <begin position="107"/>
        <end position="173"/>
    </location>
</feature>
<evidence type="ECO:0000256" key="6">
    <source>
        <dbReference type="ARBA" id="ARBA00023136"/>
    </source>
</evidence>
<proteinExistence type="inferred from homology"/>
<dbReference type="PANTHER" id="PTHR30221">
    <property type="entry name" value="SMALL-CONDUCTANCE MECHANOSENSITIVE CHANNEL"/>
    <property type="match status" value="1"/>
</dbReference>
<comment type="caution">
    <text evidence="7">Lacks conserved residue(s) required for the propagation of feature annotation.</text>
</comment>
<dbReference type="Gene3D" id="3.30.70.100">
    <property type="match status" value="1"/>
</dbReference>
<dbReference type="Pfam" id="PF21082">
    <property type="entry name" value="MS_channel_3rd"/>
    <property type="match status" value="1"/>
</dbReference>
<evidence type="ECO:0000256" key="2">
    <source>
        <dbReference type="ARBA" id="ARBA00008017"/>
    </source>
</evidence>
<dbReference type="RefSeq" id="WP_284320390.1">
    <property type="nucleotide sequence ID" value="NZ_BSOB01000010.1"/>
</dbReference>
<feature type="transmembrane region" description="Helical" evidence="7">
    <location>
        <begin position="64"/>
        <end position="83"/>
    </location>
</feature>
<keyword evidence="7" id="KW-0407">Ion channel</keyword>
<dbReference type="InterPro" id="IPR023408">
    <property type="entry name" value="MscS_beta-dom_sf"/>
</dbReference>
<comment type="caution">
    <text evidence="11">The sequence shown here is derived from an EMBL/GenBank/DDBJ whole genome shotgun (WGS) entry which is preliminary data.</text>
</comment>
<dbReference type="Gene3D" id="1.10.287.1260">
    <property type="match status" value="1"/>
</dbReference>
<dbReference type="Pfam" id="PF21088">
    <property type="entry name" value="MS_channel_1st"/>
    <property type="match status" value="1"/>
</dbReference>
<dbReference type="InterPro" id="IPR049278">
    <property type="entry name" value="MS_channel_C"/>
</dbReference>